<accession>A0A811Q7J4</accession>
<dbReference type="AlphaFoldDB" id="A0A811Q7J4"/>
<evidence type="ECO:0000313" key="2">
    <source>
        <dbReference type="EMBL" id="CAD6255007.1"/>
    </source>
</evidence>
<dbReference type="PANTHER" id="PTHR33165">
    <property type="entry name" value="F-BOX DOMAIN CONTAINING PROTEIN-LIKE-RELATED"/>
    <property type="match status" value="1"/>
</dbReference>
<gene>
    <name evidence="2" type="ORF">NCGR_LOCUS38604</name>
</gene>
<protein>
    <recommendedName>
        <fullName evidence="1">KIB1-4 beta-propeller domain-containing protein</fullName>
    </recommendedName>
</protein>
<name>A0A811Q7J4_9POAL</name>
<evidence type="ECO:0000313" key="3">
    <source>
        <dbReference type="Proteomes" id="UP000604825"/>
    </source>
</evidence>
<dbReference type="Pfam" id="PF03478">
    <property type="entry name" value="Beta-prop_KIB1-4"/>
    <property type="match status" value="1"/>
</dbReference>
<dbReference type="InterPro" id="IPR005174">
    <property type="entry name" value="KIB1-4_b-propeller"/>
</dbReference>
<keyword evidence="3" id="KW-1185">Reference proteome</keyword>
<proteinExistence type="predicted"/>
<dbReference type="PANTHER" id="PTHR33165:SF72">
    <property type="entry name" value="F-BOX DOMAIN-CONTAINING PROTEIN"/>
    <property type="match status" value="1"/>
</dbReference>
<sequence>MEVPSDWASLLPDLTQLIAARVLAADVVDYTSLRAVCASWRASTPSPRDPSLRDARLRPRGWVALCDGDGVRPADACEVAFLCTATGRCVRVRLPKLRGHRIVGFTDGLLILLNKGTTAVRVLHPFTRVAVDLPPIAPIFDYMVKDQLSRAWVRAAVCMSQNSPDSIAVVAWFLNAAGVVVAERGSPCWYTVHHSLQLASAVPFQGRLYGVVRNKMAVLQIYPQCLDPCIALIPRFDIPQESRLFLLPPGVCCAPGQGDSCFMNTTTYLDLGSICPRNTKPKTAKFSFKSQEKSLKKLSKKKKSQDYEVQGQVPSCILGEVLAAGLVNVVNPMSSFWGLWAKKKIDKIRRSFLWKGEQNANGGHCLVNWQTVTRPKDLGGLGVPDLERFGRTLRLRWLWQEWVDDSKSWSGSELPCYDDDRLLFNSSIIISLEDGAKTKFWHHSWLDGQAPRYLAPNLFRLVSRTNRTAQQELRNNNGMHKLGRKITSAIHIEEFVSL</sequence>
<dbReference type="Proteomes" id="UP000604825">
    <property type="component" value="Unassembled WGS sequence"/>
</dbReference>
<reference evidence="2" key="1">
    <citation type="submission" date="2020-10" db="EMBL/GenBank/DDBJ databases">
        <authorList>
            <person name="Han B."/>
            <person name="Lu T."/>
            <person name="Zhao Q."/>
            <person name="Huang X."/>
            <person name="Zhao Y."/>
        </authorList>
    </citation>
    <scope>NUCLEOTIDE SEQUENCE</scope>
</reference>
<organism evidence="2 3">
    <name type="scientific">Miscanthus lutarioriparius</name>
    <dbReference type="NCBI Taxonomy" id="422564"/>
    <lineage>
        <taxon>Eukaryota</taxon>
        <taxon>Viridiplantae</taxon>
        <taxon>Streptophyta</taxon>
        <taxon>Embryophyta</taxon>
        <taxon>Tracheophyta</taxon>
        <taxon>Spermatophyta</taxon>
        <taxon>Magnoliopsida</taxon>
        <taxon>Liliopsida</taxon>
        <taxon>Poales</taxon>
        <taxon>Poaceae</taxon>
        <taxon>PACMAD clade</taxon>
        <taxon>Panicoideae</taxon>
        <taxon>Andropogonodae</taxon>
        <taxon>Andropogoneae</taxon>
        <taxon>Saccharinae</taxon>
        <taxon>Miscanthus</taxon>
    </lineage>
</organism>
<comment type="caution">
    <text evidence="2">The sequence shown here is derived from an EMBL/GenBank/DDBJ whole genome shotgun (WGS) entry which is preliminary data.</text>
</comment>
<dbReference type="OrthoDB" id="604128at2759"/>
<dbReference type="EMBL" id="CAJGYO010000009">
    <property type="protein sequence ID" value="CAD6255007.1"/>
    <property type="molecule type" value="Genomic_DNA"/>
</dbReference>
<evidence type="ECO:0000259" key="1">
    <source>
        <dbReference type="Pfam" id="PF03478"/>
    </source>
</evidence>
<feature type="domain" description="KIB1-4 beta-propeller" evidence="1">
    <location>
        <begin position="88"/>
        <end position="220"/>
    </location>
</feature>